<gene>
    <name evidence="2" type="ORF">O4213_06510</name>
</gene>
<comment type="caution">
    <text evidence="2">The sequence shown here is derived from an EMBL/GenBank/DDBJ whole genome shotgun (WGS) entry which is preliminary data.</text>
</comment>
<dbReference type="SUPFAM" id="SSF141868">
    <property type="entry name" value="EAL domain-like"/>
    <property type="match status" value="1"/>
</dbReference>
<proteinExistence type="predicted"/>
<name>A0ABT4MSI9_GORRU</name>
<evidence type="ECO:0000313" key="2">
    <source>
        <dbReference type="EMBL" id="MCZ4549625.1"/>
    </source>
</evidence>
<dbReference type="Proteomes" id="UP001067235">
    <property type="component" value="Unassembled WGS sequence"/>
</dbReference>
<feature type="domain" description="EAL" evidence="1">
    <location>
        <begin position="6"/>
        <end position="223"/>
    </location>
</feature>
<reference evidence="2" key="1">
    <citation type="submission" date="2022-12" db="EMBL/GenBank/DDBJ databases">
        <authorList>
            <person name="Krivoruchko A.V."/>
            <person name="Elkin A."/>
        </authorList>
    </citation>
    <scope>NUCLEOTIDE SEQUENCE</scope>
    <source>
        <strain evidence="2">IEGM 1388</strain>
    </source>
</reference>
<evidence type="ECO:0000313" key="3">
    <source>
        <dbReference type="Proteomes" id="UP001067235"/>
    </source>
</evidence>
<dbReference type="InterPro" id="IPR035919">
    <property type="entry name" value="EAL_sf"/>
</dbReference>
<dbReference type="EMBL" id="JAPWIE010000002">
    <property type="protein sequence ID" value="MCZ4549625.1"/>
    <property type="molecule type" value="Genomic_DNA"/>
</dbReference>
<keyword evidence="3" id="KW-1185">Reference proteome</keyword>
<dbReference type="SMART" id="SM00052">
    <property type="entry name" value="EAL"/>
    <property type="match status" value="1"/>
</dbReference>
<protein>
    <submittedName>
        <fullName evidence="2">EAL domain-containing protein</fullName>
    </submittedName>
</protein>
<organism evidence="2 3">
    <name type="scientific">Gordonia rubripertincta</name>
    <name type="common">Rhodococcus corallinus</name>
    <dbReference type="NCBI Taxonomy" id="36822"/>
    <lineage>
        <taxon>Bacteria</taxon>
        <taxon>Bacillati</taxon>
        <taxon>Actinomycetota</taxon>
        <taxon>Actinomycetes</taxon>
        <taxon>Mycobacteriales</taxon>
        <taxon>Gordoniaceae</taxon>
        <taxon>Gordonia</taxon>
    </lineage>
</organism>
<dbReference type="Pfam" id="PF00563">
    <property type="entry name" value="EAL"/>
    <property type="match status" value="1"/>
</dbReference>
<dbReference type="RefSeq" id="WP_301570142.1">
    <property type="nucleotide sequence ID" value="NZ_JAPWIE010000002.1"/>
</dbReference>
<accession>A0ABT4MSI9</accession>
<dbReference type="InterPro" id="IPR001633">
    <property type="entry name" value="EAL_dom"/>
</dbReference>
<dbReference type="InterPro" id="IPR019278">
    <property type="entry name" value="DICT_dom"/>
</dbReference>
<evidence type="ECO:0000259" key="1">
    <source>
        <dbReference type="SMART" id="SM00052"/>
    </source>
</evidence>
<dbReference type="Gene3D" id="3.20.20.450">
    <property type="entry name" value="EAL domain"/>
    <property type="match status" value="1"/>
</dbReference>
<dbReference type="Pfam" id="PF10069">
    <property type="entry name" value="DICT"/>
    <property type="match status" value="1"/>
</dbReference>
<sequence length="401" mass="43306">MTRIDGEGVFGGLDLVHRYAPVRRLADGALVAAELQLTGRPGTAVSTPDSLRRTARLMQESVAVDQRKLAIAAENTTATDLPVLITVDIGSIDHSAAPSDFRQLASVDPDDFLRRPGDMLKEVERTRSAGHLICVDLIGITNRAMTLLWLIDPDVIIMTAELLARDDAATAQLAHGLTAHVERSGALVIAEGVDTEARRIAAQTIGADYGIGNLFPPAAELSELGAERFEPLPLQQSRRHPSEAATTPYFIASAEHRSRRGDKRLLIEMSKALEVQASTAGPGVLVLGTFQEAKQFTPLTAKRWRVLADRAGFAGVYGVGLSHMLDGNVQHAPLDPTDDLVNEWTVVVLGPHSAALLAARDRDDDVPDLDRTFDVVQSYDRDLATRAAHSILTRFTVPSSD</sequence>